<dbReference type="KEGG" id="hlo:J0X27_00795"/>
<name>A0A8A2UA09_9EURY</name>
<keyword evidence="2" id="KW-1185">Reference proteome</keyword>
<dbReference type="AlphaFoldDB" id="A0A8A2UA09"/>
<protein>
    <recommendedName>
        <fullName evidence="3">Rubrerythrin-like domain-containing protein</fullName>
    </recommendedName>
</protein>
<dbReference type="GeneID" id="63182237"/>
<reference evidence="1 2" key="1">
    <citation type="journal article" date="2006" name="Int. J. Syst. Evol. Microbiol.">
        <title>Haloterrigena longa sp. nov. and Haloterrigena limicola sp. nov., extremely halophilic archaea isolated from a salt lake.</title>
        <authorList>
            <person name="Cui H.L."/>
            <person name="Tohty D."/>
            <person name="Zhou P.J."/>
            <person name="Liu S.J."/>
        </authorList>
    </citation>
    <scope>NUCLEOTIDE SEQUENCE [LARGE SCALE GENOMIC DNA]</scope>
    <source>
        <strain evidence="1 2">ABH32</strain>
    </source>
</reference>
<gene>
    <name evidence="1" type="ORF">J0X27_00795</name>
</gene>
<evidence type="ECO:0008006" key="3">
    <source>
        <dbReference type="Google" id="ProtNLM"/>
    </source>
</evidence>
<evidence type="ECO:0000313" key="2">
    <source>
        <dbReference type="Proteomes" id="UP000663191"/>
    </source>
</evidence>
<sequence>MGGRESRSDTTTRSAIRKAFSAIFRRSDEPTVIEECRRCGTTLESTISPCPSCGCRDIVEYRIE</sequence>
<accession>A0A8A2UA09</accession>
<dbReference type="Proteomes" id="UP000663191">
    <property type="component" value="Chromosome"/>
</dbReference>
<dbReference type="RefSeq" id="WP_207270613.1">
    <property type="nucleotide sequence ID" value="NZ_CP071463.1"/>
</dbReference>
<evidence type="ECO:0000313" key="1">
    <source>
        <dbReference type="EMBL" id="QSW85423.1"/>
    </source>
</evidence>
<dbReference type="OrthoDB" id="295069at2157"/>
<proteinExistence type="predicted"/>
<dbReference type="EMBL" id="CP071463">
    <property type="protein sequence ID" value="QSW85423.1"/>
    <property type="molecule type" value="Genomic_DNA"/>
</dbReference>
<organism evidence="1 2">
    <name type="scientific">Natrinema longum</name>
    <dbReference type="NCBI Taxonomy" id="370324"/>
    <lineage>
        <taxon>Archaea</taxon>
        <taxon>Methanobacteriati</taxon>
        <taxon>Methanobacteriota</taxon>
        <taxon>Stenosarchaea group</taxon>
        <taxon>Halobacteria</taxon>
        <taxon>Halobacteriales</taxon>
        <taxon>Natrialbaceae</taxon>
        <taxon>Natrinema</taxon>
    </lineage>
</organism>